<dbReference type="RefSeq" id="WP_217666480.1">
    <property type="nucleotide sequence ID" value="NZ_JAHRID010000001.1"/>
</dbReference>
<evidence type="ECO:0008006" key="3">
    <source>
        <dbReference type="Google" id="ProtNLM"/>
    </source>
</evidence>
<evidence type="ECO:0000313" key="2">
    <source>
        <dbReference type="Proteomes" id="UP000704611"/>
    </source>
</evidence>
<organism evidence="1 2">
    <name type="scientific">Arsukibacterium indicum</name>
    <dbReference type="NCBI Taxonomy" id="2848612"/>
    <lineage>
        <taxon>Bacteria</taxon>
        <taxon>Pseudomonadati</taxon>
        <taxon>Pseudomonadota</taxon>
        <taxon>Gammaproteobacteria</taxon>
        <taxon>Chromatiales</taxon>
        <taxon>Chromatiaceae</taxon>
        <taxon>Arsukibacterium</taxon>
    </lineage>
</organism>
<accession>A0ABS6MFP0</accession>
<evidence type="ECO:0000313" key="1">
    <source>
        <dbReference type="EMBL" id="MBV2127619.1"/>
    </source>
</evidence>
<dbReference type="EMBL" id="JAHRID010000001">
    <property type="protein sequence ID" value="MBV2127619.1"/>
    <property type="molecule type" value="Genomic_DNA"/>
</dbReference>
<comment type="caution">
    <text evidence="1">The sequence shown here is derived from an EMBL/GenBank/DDBJ whole genome shotgun (WGS) entry which is preliminary data.</text>
</comment>
<proteinExistence type="predicted"/>
<dbReference type="Proteomes" id="UP000704611">
    <property type="component" value="Unassembled WGS sequence"/>
</dbReference>
<gene>
    <name evidence="1" type="ORF">KQY15_00725</name>
</gene>
<protein>
    <recommendedName>
        <fullName evidence="3">Glyoxalase/fosfomycin resistance/dioxygenase domain-containing protein</fullName>
    </recommendedName>
</protein>
<sequence>MASILPIPPNYASAIPYLTVKGAAKAIDFYKKAYGAELVSLMDMPGGGNACRNVWWMTKILAGIAKL</sequence>
<reference evidence="1 2" key="1">
    <citation type="submission" date="2021-06" db="EMBL/GenBank/DDBJ databases">
        <title>Rheinheimera indica sp. nov., isolated from deep-sea sediment.</title>
        <authorList>
            <person name="Wang Z."/>
            <person name="Zhang X.-Y."/>
        </authorList>
    </citation>
    <scope>NUCLEOTIDE SEQUENCE [LARGE SCALE GENOMIC DNA]</scope>
    <source>
        <strain evidence="1 2">SM2107</strain>
    </source>
</reference>
<name>A0ABS6MFP0_9GAMM</name>
<keyword evidence="2" id="KW-1185">Reference proteome</keyword>